<evidence type="ECO:0000256" key="1">
    <source>
        <dbReference type="SAM" id="Phobius"/>
    </source>
</evidence>
<feature type="non-terminal residue" evidence="2">
    <location>
        <position position="1"/>
    </location>
</feature>
<keyword evidence="3" id="KW-1185">Reference proteome</keyword>
<dbReference type="Proteomes" id="UP000017559">
    <property type="component" value="Unassembled WGS sequence"/>
</dbReference>
<accession>V2W3F6</accession>
<dbReference type="AlphaFoldDB" id="V2W3F6"/>
<gene>
    <name evidence="2" type="ORF">Moror_16715</name>
</gene>
<dbReference type="KEGG" id="mrr:Moror_16715"/>
<dbReference type="STRING" id="1381753.V2W3F6"/>
<organism evidence="2 3">
    <name type="scientific">Moniliophthora roreri (strain MCA 2997)</name>
    <name type="common">Cocoa frosty pod rot fungus</name>
    <name type="synonym">Crinipellis roreri</name>
    <dbReference type="NCBI Taxonomy" id="1381753"/>
    <lineage>
        <taxon>Eukaryota</taxon>
        <taxon>Fungi</taxon>
        <taxon>Dikarya</taxon>
        <taxon>Basidiomycota</taxon>
        <taxon>Agaricomycotina</taxon>
        <taxon>Agaricomycetes</taxon>
        <taxon>Agaricomycetidae</taxon>
        <taxon>Agaricales</taxon>
        <taxon>Marasmiineae</taxon>
        <taxon>Marasmiaceae</taxon>
        <taxon>Moniliophthora</taxon>
    </lineage>
</organism>
<evidence type="ECO:0000313" key="3">
    <source>
        <dbReference type="Proteomes" id="UP000017559"/>
    </source>
</evidence>
<feature type="transmembrane region" description="Helical" evidence="1">
    <location>
        <begin position="161"/>
        <end position="180"/>
    </location>
</feature>
<dbReference type="Pfam" id="PF20414">
    <property type="entry name" value="DUF6698"/>
    <property type="match status" value="1"/>
</dbReference>
<sequence>IIQQHYMLKAYYQCSVSWDIKCDYLQANPDFYSHLCYDFVIIKHSEDTCFFARLIMLFTGTFSREDYLLALVHPFNAPRGVCHGVERDMGLYRVCMQPRRESIFIPAWTIIRGAVLVRNYGADVATGNDSFFLAKILLFGTTSVHENVTTTKSTLGKLWRVTFTMPGLIAFVSIFAHFLFSPDTSFPKKEGCSRIEYESDFHHYKKFLISGVDNTHIKKTFQLWDKYVFGKEAFGVKSDQETTVADDDQISSTLKKLDDLPSSNEEKNSLAAASGPLEIVATSVMLPAASAIDTVPSSGPVTANPADVNETPESDPAIQEKVANMEPVNKKVQKGSKQGHGRGKGAAIQHTDTLLDINNPPHGRSSCVGGTVHRGHSGAASVVVVAGDVTEEEAESDA</sequence>
<reference evidence="2 3" key="1">
    <citation type="journal article" date="2014" name="BMC Genomics">
        <title>Genome and secretome analysis of the hemibiotrophic fungal pathogen, Moniliophthora roreri, which causes frosty pod rot disease of cacao: mechanisms of the biotrophic and necrotrophic phases.</title>
        <authorList>
            <person name="Meinhardt L.W."/>
            <person name="Costa G.G.L."/>
            <person name="Thomazella D.P.T."/>
            <person name="Teixeira P.J.P.L."/>
            <person name="Carazzolle M.F."/>
            <person name="Schuster S.C."/>
            <person name="Carlson J.E."/>
            <person name="Guiltinan M.J."/>
            <person name="Mieczkowski P."/>
            <person name="Farmer A."/>
            <person name="Ramaraj T."/>
            <person name="Crozier J."/>
            <person name="Davis R.E."/>
            <person name="Shao J."/>
            <person name="Melnick R.L."/>
            <person name="Pereira G.A.G."/>
            <person name="Bailey B.A."/>
        </authorList>
    </citation>
    <scope>NUCLEOTIDE SEQUENCE [LARGE SCALE GENOMIC DNA]</scope>
    <source>
        <strain evidence="2 3">MCA 2997</strain>
    </source>
</reference>
<dbReference type="EMBL" id="AWSO01002536">
    <property type="protein sequence ID" value="ESK81338.1"/>
    <property type="molecule type" value="Genomic_DNA"/>
</dbReference>
<name>V2W3F6_MONRO</name>
<protein>
    <submittedName>
        <fullName evidence="2">Uncharacterized protein</fullName>
    </submittedName>
</protein>
<keyword evidence="1" id="KW-0812">Transmembrane</keyword>
<dbReference type="OrthoDB" id="3239511at2759"/>
<comment type="caution">
    <text evidence="2">The sequence shown here is derived from an EMBL/GenBank/DDBJ whole genome shotgun (WGS) entry which is preliminary data.</text>
</comment>
<evidence type="ECO:0000313" key="2">
    <source>
        <dbReference type="EMBL" id="ESK81338.1"/>
    </source>
</evidence>
<proteinExistence type="predicted"/>
<keyword evidence="1" id="KW-0472">Membrane</keyword>
<dbReference type="InterPro" id="IPR046521">
    <property type="entry name" value="DUF6698"/>
</dbReference>
<dbReference type="HOGENOM" id="CLU_693651_0_0_1"/>
<keyword evidence="1" id="KW-1133">Transmembrane helix</keyword>